<dbReference type="EMBL" id="MKCS01000001">
    <property type="protein sequence ID" value="OHX13456.1"/>
    <property type="molecule type" value="Genomic_DNA"/>
</dbReference>
<dbReference type="Proteomes" id="UP000180088">
    <property type="component" value="Unassembled WGS sequence"/>
</dbReference>
<proteinExistence type="predicted"/>
<name>A0A1S1X2M3_9NEIS</name>
<dbReference type="STRING" id="1903179.BI347_07960"/>
<sequence length="124" mass="13675">MNCGVIMGRVQETGLSHPSLHTQPTLTFNLKDSPAEQLAPHEIKAQHPGEFISHLLNLNLSAGLAPFARHSQTLKNPPKTVNTWISCCSKACQTPCASCGHARRRFDFLYSISEAKLFEKSFLA</sequence>
<reference evidence="1 2" key="1">
    <citation type="submission" date="2016-09" db="EMBL/GenBank/DDBJ databases">
        <title>Chromobacterium muskegensis sp. nov., an insecticidal bacterium isolated from Sphagnum bogs.</title>
        <authorList>
            <person name="Sparks M.E."/>
            <person name="Blackburn M.B."/>
            <person name="Gundersen-Rindal D.E."/>
            <person name="Mitchell A."/>
            <person name="Farrar R."/>
            <person name="Kuhar D."/>
        </authorList>
    </citation>
    <scope>NUCLEOTIDE SEQUENCE [LARGE SCALE GENOMIC DNA]</scope>
    <source>
        <strain evidence="1 2">37-2</strain>
    </source>
</reference>
<evidence type="ECO:0000313" key="2">
    <source>
        <dbReference type="Proteomes" id="UP000180088"/>
    </source>
</evidence>
<protein>
    <submittedName>
        <fullName evidence="1">Uncharacterized protein</fullName>
    </submittedName>
</protein>
<comment type="caution">
    <text evidence="1">The sequence shown here is derived from an EMBL/GenBank/DDBJ whole genome shotgun (WGS) entry which is preliminary data.</text>
</comment>
<evidence type="ECO:0000313" key="1">
    <source>
        <dbReference type="EMBL" id="OHX13456.1"/>
    </source>
</evidence>
<dbReference type="AlphaFoldDB" id="A0A1S1X2M3"/>
<gene>
    <name evidence="1" type="ORF">BI347_07960</name>
</gene>
<organism evidence="1 2">
    <name type="scientific">Chromobacterium sphagni</name>
    <dbReference type="NCBI Taxonomy" id="1903179"/>
    <lineage>
        <taxon>Bacteria</taxon>
        <taxon>Pseudomonadati</taxon>
        <taxon>Pseudomonadota</taxon>
        <taxon>Betaproteobacteria</taxon>
        <taxon>Neisseriales</taxon>
        <taxon>Chromobacteriaceae</taxon>
        <taxon>Chromobacterium</taxon>
    </lineage>
</organism>
<dbReference type="RefSeq" id="WP_071115672.1">
    <property type="nucleotide sequence ID" value="NZ_MKCS01000001.1"/>
</dbReference>
<accession>A0A1S1X2M3</accession>
<dbReference type="OrthoDB" id="211933at2"/>